<dbReference type="AlphaFoldDB" id="A0A846ZPL5"/>
<evidence type="ECO:0000313" key="5">
    <source>
        <dbReference type="Proteomes" id="UP000541636"/>
    </source>
</evidence>
<organism evidence="4 5">
    <name type="scientific">Oleiagrimonas citrea</name>
    <dbReference type="NCBI Taxonomy" id="1665687"/>
    <lineage>
        <taxon>Bacteria</taxon>
        <taxon>Pseudomonadati</taxon>
        <taxon>Pseudomonadota</taxon>
        <taxon>Gammaproteobacteria</taxon>
        <taxon>Lysobacterales</taxon>
        <taxon>Rhodanobacteraceae</taxon>
        <taxon>Oleiagrimonas</taxon>
    </lineage>
</organism>
<dbReference type="RefSeq" id="WP_168609439.1">
    <property type="nucleotide sequence ID" value="NZ_JAAZQD010000004.1"/>
</dbReference>
<reference evidence="4 5" key="1">
    <citation type="journal article" date="2017" name="Int. J. Syst. Evol. Microbiol.">
        <title>Oleiagrimonas citrea sp. nov., a marine bacterium isolated from tidal flat sediment and emended description of the genus Oleiagrimonas Fang et al. 2015 and Oleiagrimonas soli.</title>
        <authorList>
            <person name="Yang S.H."/>
            <person name="Seo H.S."/>
            <person name="Seong C.N."/>
            <person name="Kwon K.K."/>
        </authorList>
    </citation>
    <scope>NUCLEOTIDE SEQUENCE [LARGE SCALE GENOMIC DNA]</scope>
    <source>
        <strain evidence="4 5">MEBiC09124</strain>
    </source>
</reference>
<feature type="region of interest" description="Disordered" evidence="1">
    <location>
        <begin position="114"/>
        <end position="141"/>
    </location>
</feature>
<name>A0A846ZPL5_9GAMM</name>
<dbReference type="EMBL" id="JAAZQD010000004">
    <property type="protein sequence ID" value="NKZ39439.1"/>
    <property type="molecule type" value="Genomic_DNA"/>
</dbReference>
<keyword evidence="2" id="KW-0732">Signal</keyword>
<sequence length="179" mass="18975">MPRLALFLLLLTAATFCRAQTAVHRCVSVDGTPVFTDQPCRSMQAARIGAVQPSATPHACPATREALRQRVAAAFAAHDANALAGLMLWEGYDDREAVREIAQMRARMRQPLLGVTDDGAPPPASTSQAPVTVDAPSSTTAAPSSAAELNVHLGGVAAQEAGPLRFRVLFRAGCYWLQP</sequence>
<dbReference type="Proteomes" id="UP000541636">
    <property type="component" value="Unassembled WGS sequence"/>
</dbReference>
<evidence type="ECO:0000256" key="1">
    <source>
        <dbReference type="SAM" id="MobiDB-lite"/>
    </source>
</evidence>
<evidence type="ECO:0000259" key="3">
    <source>
        <dbReference type="Pfam" id="PF13511"/>
    </source>
</evidence>
<evidence type="ECO:0000256" key="2">
    <source>
        <dbReference type="SAM" id="SignalP"/>
    </source>
</evidence>
<feature type="domain" description="DUF4124" evidence="3">
    <location>
        <begin position="11"/>
        <end position="57"/>
    </location>
</feature>
<dbReference type="InterPro" id="IPR025392">
    <property type="entry name" value="DUF4124"/>
</dbReference>
<keyword evidence="5" id="KW-1185">Reference proteome</keyword>
<feature type="signal peptide" evidence="2">
    <location>
        <begin position="1"/>
        <end position="19"/>
    </location>
</feature>
<proteinExistence type="predicted"/>
<evidence type="ECO:0000313" key="4">
    <source>
        <dbReference type="EMBL" id="NKZ39439.1"/>
    </source>
</evidence>
<dbReference type="Pfam" id="PF13511">
    <property type="entry name" value="DUF4124"/>
    <property type="match status" value="1"/>
</dbReference>
<comment type="caution">
    <text evidence="4">The sequence shown here is derived from an EMBL/GenBank/DDBJ whole genome shotgun (WGS) entry which is preliminary data.</text>
</comment>
<gene>
    <name evidence="4" type="ORF">HF690_10820</name>
</gene>
<feature type="chain" id="PRO_5032796680" evidence="2">
    <location>
        <begin position="20"/>
        <end position="179"/>
    </location>
</feature>
<protein>
    <submittedName>
        <fullName evidence="4">DUF4124 domain-containing protein</fullName>
    </submittedName>
</protein>
<accession>A0A846ZPL5</accession>